<sequence>MLLVQNTNSNFSISASTSDNTSCATSNGEINLTVVPAGAYTFLWSNGATSEDLQNLPAGIYTVTVTDLSNCSTQGSYILADNVVNLVVEETITPALCGDANGRIDLNVTPPAGNSFIWSDGTTNSNLENILPGIYSVTVTGQNGCTWSSAFTMPGSEKIELTLEVDAVQTTDQFVTIKAQINVPITALDTLIWLPANLFNCPFEFCLEQTIARPLQQTEVIVMVVDTNGCAAEARLLLDDDTNPQVYIPNVFSPNADGINDLFTIYGNKDVKEIVEMRIFDRWGNFVFFNTHFPPNEENYGWDGKFRNSDMNPDVFAYWARVQFVDGSEGFYKGDVTLVR</sequence>
<protein>
    <submittedName>
        <fullName evidence="1">Gliding motility-associated C-terminal domain-containing protein</fullName>
    </submittedName>
</protein>
<dbReference type="InterPro" id="IPR026341">
    <property type="entry name" value="T9SS_type_B"/>
</dbReference>
<dbReference type="EMBL" id="JADKGY010000032">
    <property type="protein sequence ID" value="MBK9984894.1"/>
    <property type="molecule type" value="Genomic_DNA"/>
</dbReference>
<evidence type="ECO:0000313" key="1">
    <source>
        <dbReference type="EMBL" id="MBK9984894.1"/>
    </source>
</evidence>
<dbReference type="Proteomes" id="UP000808337">
    <property type="component" value="Unassembled WGS sequence"/>
</dbReference>
<organism evidence="1 2">
    <name type="scientific">Candidatus Opimibacter skivensis</name>
    <dbReference type="NCBI Taxonomy" id="2982028"/>
    <lineage>
        <taxon>Bacteria</taxon>
        <taxon>Pseudomonadati</taxon>
        <taxon>Bacteroidota</taxon>
        <taxon>Saprospiria</taxon>
        <taxon>Saprospirales</taxon>
        <taxon>Saprospiraceae</taxon>
        <taxon>Candidatus Opimibacter</taxon>
    </lineage>
</organism>
<dbReference type="AlphaFoldDB" id="A0A9D7XPU3"/>
<evidence type="ECO:0000313" key="2">
    <source>
        <dbReference type="Proteomes" id="UP000808337"/>
    </source>
</evidence>
<dbReference type="NCBIfam" id="TIGR04131">
    <property type="entry name" value="Bac_Flav_CTERM"/>
    <property type="match status" value="1"/>
</dbReference>
<name>A0A9D7XPU3_9BACT</name>
<comment type="caution">
    <text evidence="1">The sequence shown here is derived from an EMBL/GenBank/DDBJ whole genome shotgun (WGS) entry which is preliminary data.</text>
</comment>
<proteinExistence type="predicted"/>
<gene>
    <name evidence="1" type="ORF">IPP15_21450</name>
</gene>
<dbReference type="Gene3D" id="2.60.40.740">
    <property type="match status" value="1"/>
</dbReference>
<dbReference type="Pfam" id="PF13585">
    <property type="entry name" value="CHU_C"/>
    <property type="match status" value="1"/>
</dbReference>
<reference evidence="1 2" key="1">
    <citation type="submission" date="2020-10" db="EMBL/GenBank/DDBJ databases">
        <title>Connecting structure to function with the recovery of over 1000 high-quality activated sludge metagenome-assembled genomes encoding full-length rRNA genes using long-read sequencing.</title>
        <authorList>
            <person name="Singleton C.M."/>
            <person name="Petriglieri F."/>
            <person name="Kristensen J.M."/>
            <person name="Kirkegaard R.H."/>
            <person name="Michaelsen T.Y."/>
            <person name="Andersen M.H."/>
            <person name="Karst S.M."/>
            <person name="Dueholm M.S."/>
            <person name="Nielsen P.H."/>
            <person name="Albertsen M."/>
        </authorList>
    </citation>
    <scope>NUCLEOTIDE SEQUENCE [LARGE SCALE GENOMIC DNA]</scope>
    <source>
        <strain evidence="1">Ribe_18-Q3-R11-54_MAXAC.273</strain>
    </source>
</reference>
<accession>A0A9D7XPU3</accession>